<gene>
    <name evidence="1" type="ORF">SDC9_198367</name>
</gene>
<organism evidence="1">
    <name type="scientific">bioreactor metagenome</name>
    <dbReference type="NCBI Taxonomy" id="1076179"/>
    <lineage>
        <taxon>unclassified sequences</taxon>
        <taxon>metagenomes</taxon>
        <taxon>ecological metagenomes</taxon>
    </lineage>
</organism>
<evidence type="ECO:0000313" key="1">
    <source>
        <dbReference type="EMBL" id="MPN50734.1"/>
    </source>
</evidence>
<proteinExistence type="predicted"/>
<sequence length="76" mass="8453">MQELPSSGSDPLGKLPQRQQAAPVLVLRVHPQPWEIVDRLLQVITQRLLVALAGGTGSVRRQRFNIPALCFIQPFV</sequence>
<dbReference type="AlphaFoldDB" id="A0A645IQV1"/>
<protein>
    <submittedName>
        <fullName evidence="1">Uncharacterized protein</fullName>
    </submittedName>
</protein>
<accession>A0A645IQV1</accession>
<reference evidence="1" key="1">
    <citation type="submission" date="2019-08" db="EMBL/GenBank/DDBJ databases">
        <authorList>
            <person name="Kucharzyk K."/>
            <person name="Murdoch R.W."/>
            <person name="Higgins S."/>
            <person name="Loffler F."/>
        </authorList>
    </citation>
    <scope>NUCLEOTIDE SEQUENCE</scope>
</reference>
<dbReference type="EMBL" id="VSSQ01115177">
    <property type="protein sequence ID" value="MPN50734.1"/>
    <property type="molecule type" value="Genomic_DNA"/>
</dbReference>
<name>A0A645IQV1_9ZZZZ</name>
<comment type="caution">
    <text evidence="1">The sequence shown here is derived from an EMBL/GenBank/DDBJ whole genome shotgun (WGS) entry which is preliminary data.</text>
</comment>